<keyword evidence="4" id="KW-1185">Reference proteome</keyword>
<accession>A0ABT8YDR4</accession>
<comment type="caution">
    <text evidence="3">The sequence shown here is derived from an EMBL/GenBank/DDBJ whole genome shotgun (WGS) entry which is preliminary data.</text>
</comment>
<dbReference type="PROSITE" id="PS51762">
    <property type="entry name" value="GH16_2"/>
    <property type="match status" value="1"/>
</dbReference>
<dbReference type="Gene3D" id="2.60.120.200">
    <property type="match status" value="1"/>
</dbReference>
<dbReference type="Proteomes" id="UP001169764">
    <property type="component" value="Unassembled WGS sequence"/>
</dbReference>
<gene>
    <name evidence="3" type="ORF">Q4F19_16970</name>
</gene>
<name>A0ABT8YDR4_9SPHN</name>
<dbReference type="EMBL" id="JAUOTP010000009">
    <property type="protein sequence ID" value="MDO6416082.1"/>
    <property type="molecule type" value="Genomic_DNA"/>
</dbReference>
<dbReference type="InterPro" id="IPR000757">
    <property type="entry name" value="Beta-glucanase-like"/>
</dbReference>
<protein>
    <submittedName>
        <fullName evidence="3">Glycoside hydrolase family 16 protein</fullName>
    </submittedName>
</protein>
<keyword evidence="3" id="KW-0378">Hydrolase</keyword>
<evidence type="ECO:0000259" key="2">
    <source>
        <dbReference type="PROSITE" id="PS51762"/>
    </source>
</evidence>
<dbReference type="PANTHER" id="PTHR10963:SF55">
    <property type="entry name" value="GLYCOSIDE HYDROLASE FAMILY 16 PROTEIN"/>
    <property type="match status" value="1"/>
</dbReference>
<dbReference type="SUPFAM" id="SSF49899">
    <property type="entry name" value="Concanavalin A-like lectins/glucanases"/>
    <property type="match status" value="1"/>
</dbReference>
<reference evidence="3" key="1">
    <citation type="submission" date="2023-07" db="EMBL/GenBank/DDBJ databases">
        <authorList>
            <person name="Kim M."/>
        </authorList>
    </citation>
    <scope>NUCLEOTIDE SEQUENCE</scope>
    <source>
        <strain evidence="3">BIUV-7</strain>
    </source>
</reference>
<dbReference type="PANTHER" id="PTHR10963">
    <property type="entry name" value="GLYCOSYL HYDROLASE-RELATED"/>
    <property type="match status" value="1"/>
</dbReference>
<dbReference type="InterPro" id="IPR050546">
    <property type="entry name" value="Glycosyl_Hydrlase_16"/>
</dbReference>
<dbReference type="CDD" id="cd08023">
    <property type="entry name" value="GH16_laminarinase_like"/>
    <property type="match status" value="1"/>
</dbReference>
<dbReference type="GO" id="GO:0016787">
    <property type="term" value="F:hydrolase activity"/>
    <property type="evidence" value="ECO:0007669"/>
    <property type="project" value="UniProtKB-KW"/>
</dbReference>
<dbReference type="Pfam" id="PF00722">
    <property type="entry name" value="Glyco_hydro_16"/>
    <property type="match status" value="1"/>
</dbReference>
<evidence type="ECO:0000313" key="4">
    <source>
        <dbReference type="Proteomes" id="UP001169764"/>
    </source>
</evidence>
<sequence>MRVAAVWLLAGMQRMGMVGFKSILIAQSKRSCVQRRLRSETSRLRSVAAFAAMSAISVSYPTILRAAGSLNVKWDQSSAGASLDVDAMRLIFSEEFDEDSLNGPKMFAPVHAPYGAGLFDQPGSRSYQIHDGLLTLRAFRRDGVWHSGSVQSANAAQSAGKASFGKRGFACRSCYFEARLRLPKGAEPGFWGAFWLLSPQGNDGHTEIDVIEWYGGDPKGHHQGVHVWPRDRAHSGQSNYRGIPALQDGEWHTYGAQMTSDLILHIYMDRQEISKVVLPPQFSADYYALLTLAVLPKEASTPQEPLMMNADYVRAYVGP</sequence>
<organism evidence="3 4">
    <name type="scientific">Sphingomonas natans</name>
    <dbReference type="NCBI Taxonomy" id="3063330"/>
    <lineage>
        <taxon>Bacteria</taxon>
        <taxon>Pseudomonadati</taxon>
        <taxon>Pseudomonadota</taxon>
        <taxon>Alphaproteobacteria</taxon>
        <taxon>Sphingomonadales</taxon>
        <taxon>Sphingomonadaceae</taxon>
        <taxon>Sphingomonas</taxon>
    </lineage>
</organism>
<comment type="similarity">
    <text evidence="1">Belongs to the glycosyl hydrolase 16 family.</text>
</comment>
<proteinExistence type="inferred from homology"/>
<evidence type="ECO:0000256" key="1">
    <source>
        <dbReference type="ARBA" id="ARBA00006865"/>
    </source>
</evidence>
<evidence type="ECO:0000313" key="3">
    <source>
        <dbReference type="EMBL" id="MDO6416082.1"/>
    </source>
</evidence>
<dbReference type="InterPro" id="IPR013320">
    <property type="entry name" value="ConA-like_dom_sf"/>
</dbReference>
<feature type="domain" description="GH16" evidence="2">
    <location>
        <begin position="76"/>
        <end position="319"/>
    </location>
</feature>